<dbReference type="SUPFAM" id="SSF48295">
    <property type="entry name" value="TrpR-like"/>
    <property type="match status" value="1"/>
</dbReference>
<feature type="domain" description="Insertion element IS150 protein InsJ-like helix-turn-helix" evidence="3">
    <location>
        <begin position="64"/>
        <end position="107"/>
    </location>
</feature>
<dbReference type="GO" id="GO:0043565">
    <property type="term" value="F:sequence-specific DNA binding"/>
    <property type="evidence" value="ECO:0007669"/>
    <property type="project" value="InterPro"/>
</dbReference>
<accession>A0A828TX80</accession>
<name>A0A828TX80_ECOLX</name>
<evidence type="ECO:0000313" key="5">
    <source>
        <dbReference type="Proteomes" id="UP000005272"/>
    </source>
</evidence>
<organism evidence="4 5">
    <name type="scientific">Escherichia coli DEC2D</name>
    <dbReference type="NCBI Taxonomy" id="868141"/>
    <lineage>
        <taxon>Bacteria</taxon>
        <taxon>Pseudomonadati</taxon>
        <taxon>Pseudomonadota</taxon>
        <taxon>Gammaproteobacteria</taxon>
        <taxon>Enterobacterales</taxon>
        <taxon>Enterobacteriaceae</taxon>
        <taxon>Escherichia</taxon>
    </lineage>
</organism>
<dbReference type="PANTHER" id="PTHR33795:SF1">
    <property type="entry name" value="INSERTION ELEMENT IS150 PROTEIN INSJ"/>
    <property type="match status" value="1"/>
</dbReference>
<sequence length="180" mass="20870">MKHSFEVKLAAVNHYLAGHAGIISTAKLFQLSHTSLSHWINLFLLHGPRALDCRHKRSYSPEDKLCVVLYALGHSESLPRVAARFNIPSHNTVKNWIKGYRKSGNEAFIRCRKEKSMTRSDDTHENEANMTPEEMKNELRYLRAENAYLKAMQEHLLEKKRQELEKNESHPEPEVRTLPV</sequence>
<dbReference type="InterPro" id="IPR010921">
    <property type="entry name" value="Trp_repressor/repl_initiator"/>
</dbReference>
<gene>
    <name evidence="4" type="ORF">ECDEC2D_4682</name>
</gene>
<dbReference type="SUPFAM" id="SSF46689">
    <property type="entry name" value="Homeodomain-like"/>
    <property type="match status" value="1"/>
</dbReference>
<comment type="similarity">
    <text evidence="1">Belongs to the IS150/IS1296 orfA family.</text>
</comment>
<proteinExistence type="inferred from homology"/>
<evidence type="ECO:0000256" key="2">
    <source>
        <dbReference type="SAM" id="MobiDB-lite"/>
    </source>
</evidence>
<feature type="region of interest" description="Disordered" evidence="2">
    <location>
        <begin position="159"/>
        <end position="180"/>
    </location>
</feature>
<dbReference type="InterPro" id="IPR009057">
    <property type="entry name" value="Homeodomain-like_sf"/>
</dbReference>
<dbReference type="AlphaFoldDB" id="A0A828TX80"/>
<dbReference type="Gene3D" id="1.10.10.10">
    <property type="entry name" value="Winged helix-like DNA-binding domain superfamily/Winged helix DNA-binding domain"/>
    <property type="match status" value="1"/>
</dbReference>
<dbReference type="EMBL" id="AIFC01000042">
    <property type="protein sequence ID" value="EHU38091.1"/>
    <property type="molecule type" value="Genomic_DNA"/>
</dbReference>
<dbReference type="InterPro" id="IPR055247">
    <property type="entry name" value="InsJ-like_HTH"/>
</dbReference>
<dbReference type="InterPro" id="IPR036388">
    <property type="entry name" value="WH-like_DNA-bd_sf"/>
</dbReference>
<reference evidence="4 5" key="1">
    <citation type="journal article" date="2012" name="J. Bacteriol.">
        <title>Draft Genome Sequences of the Diarrheagenic Escherichia coli Collection.</title>
        <authorList>
            <person name="Hazen T.H."/>
            <person name="Sahl J.W."/>
            <person name="Redman J.C."/>
            <person name="Morris C.R."/>
            <person name="Daugherty S.C."/>
            <person name="Chibucos M.C."/>
            <person name="Sengamalay N.A."/>
            <person name="Fraser-Liggett C.M."/>
            <person name="Steinsland H."/>
            <person name="Whittam T.S."/>
            <person name="Whittam B."/>
            <person name="Manning S.D."/>
            <person name="Rasko D.A."/>
        </authorList>
    </citation>
    <scope>NUCLEOTIDE SEQUENCE [LARGE SCALE GENOMIC DNA]</scope>
    <source>
        <strain evidence="4 5">DEC2D</strain>
    </source>
</reference>
<dbReference type="PANTHER" id="PTHR33795">
    <property type="entry name" value="INSERTION ELEMENT IS150 PROTEIN INSJ"/>
    <property type="match status" value="1"/>
</dbReference>
<dbReference type="InterPro" id="IPR052057">
    <property type="entry name" value="IS150/IS1296_orfA-like"/>
</dbReference>
<comment type="caution">
    <text evidence="4">The sequence shown here is derived from an EMBL/GenBank/DDBJ whole genome shotgun (WGS) entry which is preliminary data.</text>
</comment>
<evidence type="ECO:0000313" key="4">
    <source>
        <dbReference type="EMBL" id="EHU38091.1"/>
    </source>
</evidence>
<dbReference type="Pfam" id="PF13518">
    <property type="entry name" value="HTH_28"/>
    <property type="match status" value="2"/>
</dbReference>
<evidence type="ECO:0000259" key="3">
    <source>
        <dbReference type="Pfam" id="PF13518"/>
    </source>
</evidence>
<evidence type="ECO:0000256" key="1">
    <source>
        <dbReference type="ARBA" id="ARBA00038232"/>
    </source>
</evidence>
<feature type="domain" description="Insertion element IS150 protein InsJ-like helix-turn-helix" evidence="3">
    <location>
        <begin position="8"/>
        <end position="57"/>
    </location>
</feature>
<protein>
    <submittedName>
        <fullName evidence="4">Transposase family protein</fullName>
    </submittedName>
</protein>
<dbReference type="Proteomes" id="UP000005272">
    <property type="component" value="Unassembled WGS sequence"/>
</dbReference>